<dbReference type="PANTHER" id="PTHR18964:SF173">
    <property type="entry name" value="GLUCOKINASE"/>
    <property type="match status" value="1"/>
</dbReference>
<keyword evidence="2" id="KW-0418">Kinase</keyword>
<dbReference type="InterPro" id="IPR036388">
    <property type="entry name" value="WH-like_DNA-bd_sf"/>
</dbReference>
<evidence type="ECO:0000313" key="3">
    <source>
        <dbReference type="Proteomes" id="UP000547458"/>
    </source>
</evidence>
<evidence type="ECO:0000256" key="1">
    <source>
        <dbReference type="ARBA" id="ARBA00006479"/>
    </source>
</evidence>
<dbReference type="RefSeq" id="WP_167995251.1">
    <property type="nucleotide sequence ID" value="NZ_JAATJL010000001.1"/>
</dbReference>
<dbReference type="InterPro" id="IPR043129">
    <property type="entry name" value="ATPase_NBD"/>
</dbReference>
<organism evidence="2 3">
    <name type="scientific">Arthrobacter pigmenti</name>
    <dbReference type="NCBI Taxonomy" id="271432"/>
    <lineage>
        <taxon>Bacteria</taxon>
        <taxon>Bacillati</taxon>
        <taxon>Actinomycetota</taxon>
        <taxon>Actinomycetes</taxon>
        <taxon>Micrococcales</taxon>
        <taxon>Micrococcaceae</taxon>
        <taxon>Arthrobacter</taxon>
    </lineage>
</organism>
<name>A0A846RQV7_9MICC</name>
<dbReference type="Gene3D" id="3.30.420.40">
    <property type="match status" value="2"/>
</dbReference>
<evidence type="ECO:0000313" key="2">
    <source>
        <dbReference type="EMBL" id="NJC23940.1"/>
    </source>
</evidence>
<dbReference type="Proteomes" id="UP000547458">
    <property type="component" value="Unassembled WGS sequence"/>
</dbReference>
<reference evidence="2 3" key="1">
    <citation type="submission" date="2020-03" db="EMBL/GenBank/DDBJ databases">
        <title>Sequencing the genomes of 1000 actinobacteria strains.</title>
        <authorList>
            <person name="Klenk H.-P."/>
        </authorList>
    </citation>
    <scope>NUCLEOTIDE SEQUENCE [LARGE SCALE GENOMIC DNA]</scope>
    <source>
        <strain evidence="2 3">DSM 16403</strain>
    </source>
</reference>
<proteinExistence type="inferred from homology"/>
<keyword evidence="2" id="KW-0808">Transferase</keyword>
<dbReference type="PANTHER" id="PTHR18964">
    <property type="entry name" value="ROK (REPRESSOR, ORF, KINASE) FAMILY"/>
    <property type="match status" value="1"/>
</dbReference>
<gene>
    <name evidence="2" type="ORF">BJ994_003016</name>
</gene>
<dbReference type="GO" id="GO:0016301">
    <property type="term" value="F:kinase activity"/>
    <property type="evidence" value="ECO:0007669"/>
    <property type="project" value="UniProtKB-KW"/>
</dbReference>
<protein>
    <submittedName>
        <fullName evidence="2">Putative NBD/HSP70 family sugar kinase</fullName>
    </submittedName>
</protein>
<sequence>MRNLRTWGDSGSATAGDIFQLVRNGNAASRSALARITGLAPSTVSLRVDSLLDAGLLEESGDNEASRGGRRARELKVAGTFGLVAVADLGANHASIAIADFSGQIVASSESAVDTSMGPAATAQWLWAQFLTAIENLGRGPQDLRGIAIGIPAPIERSTGRTVRPATMPAWHNANLPQLLAQHTSVPVFVENDANLVALGEFASSGTETQHLLALKLGTRIGCGIIAEGQLYRGGGGAAGEISHNLIAGASKISCSCAAYPCLESAASGRALTAALQEAGYDVKNAGDVITLGHAGDTVATEALREAGVQIGRALSSIVNFLNPEEVVLGGSLAASPPLVAAVQAELFQLCLPLVTANLDVRASSLGTGAGVLGAVHLVLDELLLPQQVDLVLRNRNGEDQDVPEPATLLHAF</sequence>
<dbReference type="InterPro" id="IPR000600">
    <property type="entry name" value="ROK"/>
</dbReference>
<dbReference type="AlphaFoldDB" id="A0A846RQV7"/>
<comment type="caution">
    <text evidence="2">The sequence shown here is derived from an EMBL/GenBank/DDBJ whole genome shotgun (WGS) entry which is preliminary data.</text>
</comment>
<dbReference type="SUPFAM" id="SSF53067">
    <property type="entry name" value="Actin-like ATPase domain"/>
    <property type="match status" value="1"/>
</dbReference>
<dbReference type="Gene3D" id="1.10.10.10">
    <property type="entry name" value="Winged helix-like DNA-binding domain superfamily/Winged helix DNA-binding domain"/>
    <property type="match status" value="1"/>
</dbReference>
<dbReference type="Pfam" id="PF00480">
    <property type="entry name" value="ROK"/>
    <property type="match status" value="1"/>
</dbReference>
<keyword evidence="3" id="KW-1185">Reference proteome</keyword>
<dbReference type="InterPro" id="IPR036390">
    <property type="entry name" value="WH_DNA-bd_sf"/>
</dbReference>
<comment type="similarity">
    <text evidence="1">Belongs to the ROK (NagC/XylR) family.</text>
</comment>
<dbReference type="EMBL" id="JAATJL010000001">
    <property type="protein sequence ID" value="NJC23940.1"/>
    <property type="molecule type" value="Genomic_DNA"/>
</dbReference>
<accession>A0A846RQV7</accession>
<dbReference type="SUPFAM" id="SSF46785">
    <property type="entry name" value="Winged helix' DNA-binding domain"/>
    <property type="match status" value="1"/>
</dbReference>